<dbReference type="EMBL" id="JAMQKB010000008">
    <property type="protein sequence ID" value="MDC3424732.1"/>
    <property type="molecule type" value="Genomic_DNA"/>
</dbReference>
<evidence type="ECO:0000313" key="3">
    <source>
        <dbReference type="EMBL" id="MDC3424732.1"/>
    </source>
</evidence>
<protein>
    <recommendedName>
        <fullName evidence="1">UPF0346 protein NC797_09440</fullName>
    </recommendedName>
</protein>
<dbReference type="AlphaFoldDB" id="A0A9X4ALT8"/>
<comment type="similarity">
    <text evidence="1">Belongs to the UPF0346 family.</text>
</comment>
<comment type="caution">
    <text evidence="3">The sequence shown here is derived from an EMBL/GenBank/DDBJ whole genome shotgun (WGS) entry which is preliminary data.</text>
</comment>
<dbReference type="Pfam" id="PF06855">
    <property type="entry name" value="YozE_SAM_like"/>
    <property type="match status" value="1"/>
</dbReference>
<dbReference type="InterPro" id="IPR023089">
    <property type="entry name" value="YozE_SAM-like"/>
</dbReference>
<evidence type="ECO:0000313" key="4">
    <source>
        <dbReference type="Proteomes" id="UP001145050"/>
    </source>
</evidence>
<gene>
    <name evidence="3" type="ORF">NC797_09440</name>
</gene>
<dbReference type="RefSeq" id="WP_272436535.1">
    <property type="nucleotide sequence ID" value="NZ_JAMQKB010000008.1"/>
</dbReference>
<dbReference type="InterPro" id="IPR010673">
    <property type="entry name" value="UPF0346"/>
</dbReference>
<dbReference type="SUPFAM" id="SSF140652">
    <property type="entry name" value="YozE-like"/>
    <property type="match status" value="1"/>
</dbReference>
<dbReference type="HAMAP" id="MF_01538">
    <property type="entry name" value="UPF0346"/>
    <property type="match status" value="1"/>
</dbReference>
<accession>A0A9X4ALT8</accession>
<dbReference type="NCBIfam" id="NF010193">
    <property type="entry name" value="PRK13672.1"/>
    <property type="match status" value="1"/>
</dbReference>
<evidence type="ECO:0000259" key="2">
    <source>
        <dbReference type="Pfam" id="PF06855"/>
    </source>
</evidence>
<name>A0A9X4ALT8_9BACI</name>
<organism evidence="3 4">
    <name type="scientific">Terrihalobacillus insolitus</name>
    <dbReference type="NCBI Taxonomy" id="2950438"/>
    <lineage>
        <taxon>Bacteria</taxon>
        <taxon>Bacillati</taxon>
        <taxon>Bacillota</taxon>
        <taxon>Bacilli</taxon>
        <taxon>Bacillales</taxon>
        <taxon>Bacillaceae</taxon>
        <taxon>Terrihalobacillus</taxon>
    </lineage>
</organism>
<dbReference type="PIRSF" id="PIRSF037262">
    <property type="entry name" value="UCP037262"/>
    <property type="match status" value="1"/>
</dbReference>
<reference evidence="3" key="1">
    <citation type="submission" date="2022-06" db="EMBL/GenBank/DDBJ databases">
        <title>Aquibacillus sp. a new bacterium isolated from soil saline samples.</title>
        <authorList>
            <person name="Galisteo C."/>
            <person name="De La Haba R."/>
            <person name="Sanchez-Porro C."/>
            <person name="Ventosa A."/>
        </authorList>
    </citation>
    <scope>NUCLEOTIDE SEQUENCE</scope>
    <source>
        <strain evidence="3">3ASR75-11</strain>
    </source>
</reference>
<proteinExistence type="inferred from homology"/>
<sequence>MRSFYHYMMRFRGSKLHEEESQLAEWMFHDSNFPKQSTNYDEISSYLEWNIPFTNALRVFDHIWDEYLANELK</sequence>
<dbReference type="InterPro" id="IPR036806">
    <property type="entry name" value="YozE_SAM-like_sf"/>
</dbReference>
<keyword evidence="4" id="KW-1185">Reference proteome</keyword>
<evidence type="ECO:0000256" key="1">
    <source>
        <dbReference type="HAMAP-Rule" id="MF_01538"/>
    </source>
</evidence>
<feature type="domain" description="YozE SAM-like" evidence="2">
    <location>
        <begin position="3"/>
        <end position="68"/>
    </location>
</feature>
<dbReference type="Proteomes" id="UP001145050">
    <property type="component" value="Unassembled WGS sequence"/>
</dbReference>
<dbReference type="Gene3D" id="1.10.150.260">
    <property type="entry name" value="YozE SAM-like"/>
    <property type="match status" value="1"/>
</dbReference>